<name>S8FWU9_FOMSC</name>
<feature type="compositionally biased region" description="Gly residues" evidence="3">
    <location>
        <begin position="780"/>
        <end position="789"/>
    </location>
</feature>
<accession>S8FWU9</accession>
<feature type="compositionally biased region" description="Basic residues" evidence="3">
    <location>
        <begin position="852"/>
        <end position="866"/>
    </location>
</feature>
<feature type="compositionally biased region" description="Pro residues" evidence="3">
    <location>
        <begin position="974"/>
        <end position="984"/>
    </location>
</feature>
<evidence type="ECO:0000259" key="5">
    <source>
        <dbReference type="SMART" id="SM00485"/>
    </source>
</evidence>
<dbReference type="InterPro" id="IPR029060">
    <property type="entry name" value="PIN-like_dom_sf"/>
</dbReference>
<dbReference type="Pfam" id="PF00867">
    <property type="entry name" value="XPG_I"/>
    <property type="match status" value="1"/>
</dbReference>
<feature type="compositionally biased region" description="Acidic residues" evidence="3">
    <location>
        <begin position="503"/>
        <end position="512"/>
    </location>
</feature>
<dbReference type="CDD" id="cd09906">
    <property type="entry name" value="H3TH_YEN1"/>
    <property type="match status" value="1"/>
</dbReference>
<dbReference type="STRING" id="743788.S8FWU9"/>
<dbReference type="HOGENOM" id="CLU_287429_0_0_1"/>
<dbReference type="SMART" id="SM00485">
    <property type="entry name" value="XPGN"/>
    <property type="match status" value="1"/>
</dbReference>
<evidence type="ECO:0000313" key="6">
    <source>
        <dbReference type="EMBL" id="EPT02700.1"/>
    </source>
</evidence>
<dbReference type="PANTHER" id="PTHR11081">
    <property type="entry name" value="FLAP ENDONUCLEASE FAMILY MEMBER"/>
    <property type="match status" value="1"/>
</dbReference>
<dbReference type="SUPFAM" id="SSF47807">
    <property type="entry name" value="5' to 3' exonuclease, C-terminal subdomain"/>
    <property type="match status" value="1"/>
</dbReference>
<evidence type="ECO:0000259" key="4">
    <source>
        <dbReference type="SMART" id="SM00484"/>
    </source>
</evidence>
<organism evidence="6 7">
    <name type="scientific">Fomitopsis schrenkii</name>
    <name type="common">Brown rot fungus</name>
    <dbReference type="NCBI Taxonomy" id="2126942"/>
    <lineage>
        <taxon>Eukaryota</taxon>
        <taxon>Fungi</taxon>
        <taxon>Dikarya</taxon>
        <taxon>Basidiomycota</taxon>
        <taxon>Agaricomycotina</taxon>
        <taxon>Agaricomycetes</taxon>
        <taxon>Polyporales</taxon>
        <taxon>Fomitopsis</taxon>
    </lineage>
</organism>
<feature type="compositionally biased region" description="Low complexity" evidence="3">
    <location>
        <begin position="930"/>
        <end position="956"/>
    </location>
</feature>
<dbReference type="Gene3D" id="3.40.50.1010">
    <property type="entry name" value="5'-nuclease"/>
    <property type="match status" value="2"/>
</dbReference>
<feature type="compositionally biased region" description="Acidic residues" evidence="3">
    <location>
        <begin position="730"/>
        <end position="740"/>
    </location>
</feature>
<gene>
    <name evidence="6" type="ORF">FOMPIDRAFT_88168</name>
</gene>
<keyword evidence="7" id="KW-1185">Reference proteome</keyword>
<feature type="region of interest" description="Disordered" evidence="3">
    <location>
        <begin position="503"/>
        <end position="537"/>
    </location>
</feature>
<dbReference type="InterPro" id="IPR006085">
    <property type="entry name" value="XPG_DNA_repair_N"/>
</dbReference>
<proteinExistence type="predicted"/>
<evidence type="ECO:0000256" key="2">
    <source>
        <dbReference type="ARBA" id="ARBA00022801"/>
    </source>
</evidence>
<dbReference type="SMART" id="SM00484">
    <property type="entry name" value="XPGI"/>
    <property type="match status" value="1"/>
</dbReference>
<feature type="compositionally biased region" description="Acidic residues" evidence="3">
    <location>
        <begin position="827"/>
        <end position="837"/>
    </location>
</feature>
<feature type="region of interest" description="Disordered" evidence="3">
    <location>
        <begin position="682"/>
        <end position="1037"/>
    </location>
</feature>
<feature type="domain" description="XPG N-terminal" evidence="5">
    <location>
        <begin position="1"/>
        <end position="108"/>
    </location>
</feature>
<evidence type="ECO:0000256" key="3">
    <source>
        <dbReference type="SAM" id="MobiDB-lite"/>
    </source>
</evidence>
<dbReference type="SUPFAM" id="SSF88723">
    <property type="entry name" value="PIN domain-like"/>
    <property type="match status" value="1"/>
</dbReference>
<feature type="compositionally biased region" description="Low complexity" evidence="3">
    <location>
        <begin position="964"/>
        <end position="973"/>
    </location>
</feature>
<protein>
    <recommendedName>
        <fullName evidence="8">XPG-I domain-containing protein</fullName>
    </recommendedName>
</protein>
<feature type="compositionally biased region" description="Low complexity" evidence="3">
    <location>
        <begin position="907"/>
        <end position="918"/>
    </location>
</feature>
<dbReference type="Pfam" id="PF18380">
    <property type="entry name" value="GEN1_C"/>
    <property type="match status" value="1"/>
</dbReference>
<keyword evidence="2" id="KW-0378">Hydrolase</keyword>
<feature type="compositionally biased region" description="Pro residues" evidence="3">
    <location>
        <begin position="919"/>
        <end position="929"/>
    </location>
</feature>
<feature type="compositionally biased region" description="Low complexity" evidence="3">
    <location>
        <begin position="799"/>
        <end position="826"/>
    </location>
</feature>
<evidence type="ECO:0008006" key="8">
    <source>
        <dbReference type="Google" id="ProtNLM"/>
    </source>
</evidence>
<dbReference type="AlphaFoldDB" id="S8FWU9"/>
<dbReference type="PRINTS" id="PR00853">
    <property type="entry name" value="XPGRADSUPER"/>
</dbReference>
<dbReference type="GO" id="GO:0006281">
    <property type="term" value="P:DNA repair"/>
    <property type="evidence" value="ECO:0007669"/>
    <property type="project" value="UniProtKB-ARBA"/>
</dbReference>
<dbReference type="GO" id="GO:0008821">
    <property type="term" value="F:crossover junction DNA endonuclease activity"/>
    <property type="evidence" value="ECO:0007669"/>
    <property type="project" value="InterPro"/>
</dbReference>
<dbReference type="InterPro" id="IPR036279">
    <property type="entry name" value="5-3_exonuclease_C_sf"/>
</dbReference>
<feature type="region of interest" description="Disordered" evidence="3">
    <location>
        <begin position="563"/>
        <end position="639"/>
    </location>
</feature>
<dbReference type="GO" id="GO:0017108">
    <property type="term" value="F:5'-flap endonuclease activity"/>
    <property type="evidence" value="ECO:0007669"/>
    <property type="project" value="TreeGrafter"/>
</dbReference>
<reference evidence="6 7" key="1">
    <citation type="journal article" date="2012" name="Science">
        <title>The Paleozoic origin of enzymatic lignin decomposition reconstructed from 31 fungal genomes.</title>
        <authorList>
            <person name="Floudas D."/>
            <person name="Binder M."/>
            <person name="Riley R."/>
            <person name="Barry K."/>
            <person name="Blanchette R.A."/>
            <person name="Henrissat B."/>
            <person name="Martinez A.T."/>
            <person name="Otillar R."/>
            <person name="Spatafora J.W."/>
            <person name="Yadav J.S."/>
            <person name="Aerts A."/>
            <person name="Benoit I."/>
            <person name="Boyd A."/>
            <person name="Carlson A."/>
            <person name="Copeland A."/>
            <person name="Coutinho P.M."/>
            <person name="de Vries R.P."/>
            <person name="Ferreira P."/>
            <person name="Findley K."/>
            <person name="Foster B."/>
            <person name="Gaskell J."/>
            <person name="Glotzer D."/>
            <person name="Gorecki P."/>
            <person name="Heitman J."/>
            <person name="Hesse C."/>
            <person name="Hori C."/>
            <person name="Igarashi K."/>
            <person name="Jurgens J.A."/>
            <person name="Kallen N."/>
            <person name="Kersten P."/>
            <person name="Kohler A."/>
            <person name="Kuees U."/>
            <person name="Kumar T.K.A."/>
            <person name="Kuo A."/>
            <person name="LaButti K."/>
            <person name="Larrondo L.F."/>
            <person name="Lindquist E."/>
            <person name="Ling A."/>
            <person name="Lombard V."/>
            <person name="Lucas S."/>
            <person name="Lundell T."/>
            <person name="Martin R."/>
            <person name="McLaughlin D.J."/>
            <person name="Morgenstern I."/>
            <person name="Morin E."/>
            <person name="Murat C."/>
            <person name="Nagy L.G."/>
            <person name="Nolan M."/>
            <person name="Ohm R.A."/>
            <person name="Patyshakuliyeva A."/>
            <person name="Rokas A."/>
            <person name="Ruiz-Duenas F.J."/>
            <person name="Sabat G."/>
            <person name="Salamov A."/>
            <person name="Samejima M."/>
            <person name="Schmutz J."/>
            <person name="Slot J.C."/>
            <person name="St John F."/>
            <person name="Stenlid J."/>
            <person name="Sun H."/>
            <person name="Sun S."/>
            <person name="Syed K."/>
            <person name="Tsang A."/>
            <person name="Wiebenga A."/>
            <person name="Young D."/>
            <person name="Pisabarro A."/>
            <person name="Eastwood D.C."/>
            <person name="Martin F."/>
            <person name="Cullen D."/>
            <person name="Grigoriev I.V."/>
            <person name="Hibbett D.S."/>
        </authorList>
    </citation>
    <scope>NUCLEOTIDE SEQUENCE</scope>
    <source>
        <strain evidence="7">FP-58527</strain>
    </source>
</reference>
<dbReference type="InParanoid" id="S8FWU9"/>
<evidence type="ECO:0000256" key="1">
    <source>
        <dbReference type="ARBA" id="ARBA00022722"/>
    </source>
</evidence>
<dbReference type="InterPro" id="IPR006084">
    <property type="entry name" value="XPG/Rad2"/>
</dbReference>
<sequence length="1072" mass="116994">MGVQGLWDVLSEAGKSRSLAHIAVVDGFEQNTSGRRAFRIGVDASIWYHHAMYNVTKKGANPELRLLFFRLLAFAKLPFIPIFIFDGRERPKVKRGSKKGKSGSHALTPEFKKLLDAFGLEWRMNVPQALGEAEAELAYLNRIGVIDAVLTDDVDTLIFGANTIIRNAGLNLTGNRRKPATDLNGKISKCHVTVFTAESIRTHPDIQMTRGGLLLFALVSGGDYDDGLKNFGTQIAHCLARLGFGDQLLREYERCQGRNMDAFLTRWRADINTELHTNAHKLLRSRMPSLSVPETFPDMEVLRNYVSPVCSVTDKRPGGGLLRDNRELSIPDMVAYCEDHFDEWGYRSMLLKRFRANVWEAAVMRILRRAALEADEQEKTRRIAAGRADLAIHGPLTPSPAEEVGTPALLVKKYLSPTEVDRRAAAFVRRDDMARAPEVVLDTNPLIRQIVRARRHVSTDKILEYSVEVDPTQFVRLAQTGIMGKHQEPQAAADHAFDDYPEFAPEDEEEDAPPSSQGASQPKKAGPKQPPPDPYSIMRMWFPASIMRQVHPRLVEDFEAAEAAKKSRKTSTAAGKRKRQDEPIDAEEGNADGRSRPAAPAHVPAPRRRATQSGASAPPAEDRTRELPSATARGGRTTRVEIDVYAESSLPFRQCGFDFTFPDPDSPDMLFPEDENAHVLIDLDDDDDEPQVMSQPVAPLQVSAPSGSRASRSQPDPPRRRRADSGASNELDDYMSDVPDDGVQAWQERMADSVPLPKTVPARGPAAASAGVRGPSARGRNGGGGGGGDAAPRAKRPRASAPAASASSRLDDVAAAVVNVHAGGADAEQEPVDDVDDAPSWMDDCLLGGRRDKGKARAQGRGRGRGSNRGGGAARGRSVSDRSARAPAWNTLSAAANGAANDRDACPPRARAARRSSPVPLPRARPATPPLSARGPRSIPLPSPLASRASSAEPSPSRRPQPQAPARRAEPLFLPSPSPPPLPAFAPSRARKRARSCNVNPGDVIEIDTSEDERPLLTQSVGKRRPPRRYRYAEPSSSQASRLIELDEVVSGRYLCELCLYIILEDCISSFL</sequence>
<dbReference type="EMBL" id="KE504134">
    <property type="protein sequence ID" value="EPT02700.1"/>
    <property type="molecule type" value="Genomic_DNA"/>
</dbReference>
<dbReference type="Pfam" id="PF00752">
    <property type="entry name" value="XPG_N"/>
    <property type="match status" value="1"/>
</dbReference>
<dbReference type="CDD" id="cd09870">
    <property type="entry name" value="PIN_YEN1"/>
    <property type="match status" value="1"/>
</dbReference>
<dbReference type="OrthoDB" id="2959108at2759"/>
<keyword evidence="1" id="KW-0540">Nuclease</keyword>
<dbReference type="InterPro" id="IPR006086">
    <property type="entry name" value="XPG-I_dom"/>
</dbReference>
<evidence type="ECO:0000313" key="7">
    <source>
        <dbReference type="Proteomes" id="UP000015241"/>
    </source>
</evidence>
<dbReference type="Proteomes" id="UP000015241">
    <property type="component" value="Unassembled WGS sequence"/>
</dbReference>
<feature type="domain" description="XPG-I" evidence="4">
    <location>
        <begin position="122"/>
        <end position="192"/>
    </location>
</feature>
<dbReference type="eggNOG" id="KOG2519">
    <property type="taxonomic scope" value="Eukaryota"/>
</dbReference>
<dbReference type="InterPro" id="IPR041177">
    <property type="entry name" value="GEN1_C"/>
</dbReference>
<dbReference type="PANTHER" id="PTHR11081:SF75">
    <property type="entry name" value="ENDONUCLEASE, PUTATIVE (AFU_ORTHOLOGUE AFUA_3G13260)-RELATED"/>
    <property type="match status" value="1"/>
</dbReference>
<dbReference type="InterPro" id="IPR037316">
    <property type="entry name" value="Yen1_H3TH"/>
</dbReference>